<feature type="chain" id="PRO_5012262636" evidence="2">
    <location>
        <begin position="18"/>
        <end position="332"/>
    </location>
</feature>
<proteinExistence type="predicted"/>
<evidence type="ECO:0000256" key="1">
    <source>
        <dbReference type="SAM" id="MobiDB-lite"/>
    </source>
</evidence>
<dbReference type="InterPro" id="IPR001981">
    <property type="entry name" value="Colipase"/>
</dbReference>
<accession>A0A224YL01</accession>
<feature type="compositionally biased region" description="Gly residues" evidence="1">
    <location>
        <begin position="202"/>
        <end position="213"/>
    </location>
</feature>
<dbReference type="AlphaFoldDB" id="A0A224YL01"/>
<feature type="region of interest" description="Disordered" evidence="1">
    <location>
        <begin position="136"/>
        <end position="177"/>
    </location>
</feature>
<dbReference type="GO" id="GO:0005576">
    <property type="term" value="C:extracellular region"/>
    <property type="evidence" value="ECO:0007669"/>
    <property type="project" value="InterPro"/>
</dbReference>
<keyword evidence="2" id="KW-0732">Signal</keyword>
<dbReference type="Gene3D" id="2.10.80.10">
    <property type="entry name" value="Lipase, subunit A"/>
    <property type="match status" value="1"/>
</dbReference>
<evidence type="ECO:0000256" key="2">
    <source>
        <dbReference type="SAM" id="SignalP"/>
    </source>
</evidence>
<dbReference type="EMBL" id="GFPF01003757">
    <property type="protein sequence ID" value="MAA14903.1"/>
    <property type="molecule type" value="Transcribed_RNA"/>
</dbReference>
<evidence type="ECO:0000313" key="3">
    <source>
        <dbReference type="EMBL" id="MAA14903.1"/>
    </source>
</evidence>
<dbReference type="GO" id="GO:0016042">
    <property type="term" value="P:lipid catabolic process"/>
    <property type="evidence" value="ECO:0007669"/>
    <property type="project" value="InterPro"/>
</dbReference>
<dbReference type="GO" id="GO:0008047">
    <property type="term" value="F:enzyme activator activity"/>
    <property type="evidence" value="ECO:0007669"/>
    <property type="project" value="InterPro"/>
</dbReference>
<feature type="compositionally biased region" description="Basic and acidic residues" evidence="1">
    <location>
        <begin position="150"/>
        <end position="162"/>
    </location>
</feature>
<feature type="compositionally biased region" description="Acidic residues" evidence="1">
    <location>
        <begin position="214"/>
        <end position="225"/>
    </location>
</feature>
<name>A0A224YL01_9ACAR</name>
<feature type="region of interest" description="Disordered" evidence="1">
    <location>
        <begin position="194"/>
        <end position="332"/>
    </location>
</feature>
<dbReference type="GO" id="GO:0007586">
    <property type="term" value="P:digestion"/>
    <property type="evidence" value="ECO:0007669"/>
    <property type="project" value="InterPro"/>
</dbReference>
<protein>
    <submittedName>
        <fullName evidence="3">Ixodegrin B</fullName>
    </submittedName>
</protein>
<dbReference type="PANTHER" id="PTHR10041:SF5">
    <property type="entry name" value="LEUCINE-RICH COLIPASE-LIKE PROTEIN 1"/>
    <property type="match status" value="1"/>
</dbReference>
<reference evidence="3" key="1">
    <citation type="journal article" date="2017" name="Parasit. Vectors">
        <title>Sialotranscriptomics of Rhipicephalus zambeziensis reveals intricate expression profiles of secretory proteins and suggests tight temporal transcriptional regulation during blood-feeding.</title>
        <authorList>
            <person name="de Castro M.H."/>
            <person name="de Klerk D."/>
            <person name="Pienaar R."/>
            <person name="Rees D.J.G."/>
            <person name="Mans B.J."/>
        </authorList>
    </citation>
    <scope>NUCLEOTIDE SEQUENCE</scope>
    <source>
        <tissue evidence="3">Salivary glands</tissue>
    </source>
</reference>
<organism evidence="3">
    <name type="scientific">Rhipicephalus zambeziensis</name>
    <dbReference type="NCBI Taxonomy" id="60191"/>
    <lineage>
        <taxon>Eukaryota</taxon>
        <taxon>Metazoa</taxon>
        <taxon>Ecdysozoa</taxon>
        <taxon>Arthropoda</taxon>
        <taxon>Chelicerata</taxon>
        <taxon>Arachnida</taxon>
        <taxon>Acari</taxon>
        <taxon>Parasitiformes</taxon>
        <taxon>Ixodida</taxon>
        <taxon>Ixodoidea</taxon>
        <taxon>Ixodidae</taxon>
        <taxon>Rhipicephalinae</taxon>
        <taxon>Rhipicephalus</taxon>
        <taxon>Rhipicephalus</taxon>
    </lineage>
</organism>
<dbReference type="PANTHER" id="PTHR10041">
    <property type="entry name" value="COLIPASE"/>
    <property type="match status" value="1"/>
</dbReference>
<sequence length="332" mass="35490">MLIRLSILLATCALSLTAEVAVDDKNDDNPFPKWLIEVGSHINESDTAIYSTRRPRVTGKVKGGTICLNTEECGVGKCCLRRGKDPRRKCRRYQRIGQRCTDDQMMGGYYQNYCPCNRHSICAVVGHVLKCVKRQPIQRPQGPRPTTPPPEEKESKESEEISTRPGAPPKNPSFNQTKLEFPEIPEFFKTFGTSESSLFGNEEGGGGGGGEAGEGGEEEGEEEEEAGKHGDDLPEDIVPGGGGKQQEEPPEESKEAEGPTPEAAPVSSQGSGGRRARLPYHVPGAGGSFGARRPRLLTRDSAVLTGLPGAPNVPSLPPSPMATTGSGEQGAP</sequence>
<feature type="signal peptide" evidence="2">
    <location>
        <begin position="1"/>
        <end position="17"/>
    </location>
</feature>
<feature type="compositionally biased region" description="Basic and acidic residues" evidence="1">
    <location>
        <begin position="245"/>
        <end position="257"/>
    </location>
</feature>